<protein>
    <recommendedName>
        <fullName evidence="5">DUF4760 domain-containing protein</fullName>
    </recommendedName>
</protein>
<proteinExistence type="predicted"/>
<feature type="transmembrane region" description="Helical" evidence="2">
    <location>
        <begin position="55"/>
        <end position="75"/>
    </location>
</feature>
<dbReference type="Proteomes" id="UP001500151">
    <property type="component" value="Unassembled WGS sequence"/>
</dbReference>
<accession>A0ABN3QJD9</accession>
<gene>
    <name evidence="3" type="ORF">GCM10010307_17430</name>
</gene>
<evidence type="ECO:0000313" key="4">
    <source>
        <dbReference type="Proteomes" id="UP001500151"/>
    </source>
</evidence>
<name>A0ABN3QJD9_9ACTN</name>
<keyword evidence="2" id="KW-1133">Transmembrane helix</keyword>
<keyword evidence="2" id="KW-0812">Transmembrane</keyword>
<keyword evidence="4" id="KW-1185">Reference proteome</keyword>
<dbReference type="PROSITE" id="PS51257">
    <property type="entry name" value="PROKAR_LIPOPROTEIN"/>
    <property type="match status" value="1"/>
</dbReference>
<evidence type="ECO:0000313" key="3">
    <source>
        <dbReference type="EMBL" id="GAA2627959.1"/>
    </source>
</evidence>
<organism evidence="3 4">
    <name type="scientific">Streptomyces vastus</name>
    <dbReference type="NCBI Taxonomy" id="285451"/>
    <lineage>
        <taxon>Bacteria</taxon>
        <taxon>Bacillati</taxon>
        <taxon>Actinomycetota</taxon>
        <taxon>Actinomycetes</taxon>
        <taxon>Kitasatosporales</taxon>
        <taxon>Streptomycetaceae</taxon>
        <taxon>Streptomyces</taxon>
    </lineage>
</organism>
<comment type="caution">
    <text evidence="3">The sequence shown here is derived from an EMBL/GenBank/DDBJ whole genome shotgun (WGS) entry which is preliminary data.</text>
</comment>
<evidence type="ECO:0008006" key="5">
    <source>
        <dbReference type="Google" id="ProtNLM"/>
    </source>
</evidence>
<feature type="region of interest" description="Disordered" evidence="1">
    <location>
        <begin position="80"/>
        <end position="109"/>
    </location>
</feature>
<evidence type="ECO:0000256" key="2">
    <source>
        <dbReference type="SAM" id="Phobius"/>
    </source>
</evidence>
<sequence>MSTSRALQSPLMRRAGWRVAPFILMVLVASCGTKRTTTKTDGVTTTVIQDSQWVTALISAGAVLISSALAAWTAHHYTSRTEKARQDHADKQEDSNRRHESRRAEEQRVREQVIATATAISKMLHEMREKTRAAGEALNVDATVLYFECAILVRKHHDEALPVIEVMPDFDLRQRANRVFEVHERWAASMADAIMNSTEQPDADGLKDSRERFYRHARTVIKDAAS</sequence>
<reference evidence="3 4" key="1">
    <citation type="journal article" date="2019" name="Int. J. Syst. Evol. Microbiol.">
        <title>The Global Catalogue of Microorganisms (GCM) 10K type strain sequencing project: providing services to taxonomists for standard genome sequencing and annotation.</title>
        <authorList>
            <consortium name="The Broad Institute Genomics Platform"/>
            <consortium name="The Broad Institute Genome Sequencing Center for Infectious Disease"/>
            <person name="Wu L."/>
            <person name="Ma J."/>
        </authorList>
    </citation>
    <scope>NUCLEOTIDE SEQUENCE [LARGE SCALE GENOMIC DNA]</scope>
    <source>
        <strain evidence="3 4">JCM 4524</strain>
    </source>
</reference>
<evidence type="ECO:0000256" key="1">
    <source>
        <dbReference type="SAM" id="MobiDB-lite"/>
    </source>
</evidence>
<keyword evidence="2" id="KW-0472">Membrane</keyword>
<dbReference type="EMBL" id="BAAASJ010000020">
    <property type="protein sequence ID" value="GAA2627959.1"/>
    <property type="molecule type" value="Genomic_DNA"/>
</dbReference>